<gene>
    <name evidence="1" type="ORF">L6452_30920</name>
</gene>
<comment type="caution">
    <text evidence="1">The sequence shown here is derived from an EMBL/GenBank/DDBJ whole genome shotgun (WGS) entry which is preliminary data.</text>
</comment>
<proteinExistence type="predicted"/>
<sequence length="128" mass="14935">MISEDDLNNLPSDPSERKSISQYHPNQKDEIRRKYLIKGPCQPRGHDFPRRIIGNKARRFNPDWFDQYGNWLEYSLKAYKAFCLCCYLFRDQCGGQGGSDAFLTEGFSSWNKSERLATHVGHINSFHN</sequence>
<keyword evidence="2" id="KW-1185">Reference proteome</keyword>
<protein>
    <submittedName>
        <fullName evidence="1">Uncharacterized protein</fullName>
    </submittedName>
</protein>
<name>A0ACB8ZJQ6_ARCLA</name>
<dbReference type="EMBL" id="CM042056">
    <property type="protein sequence ID" value="KAI3697823.1"/>
    <property type="molecule type" value="Genomic_DNA"/>
</dbReference>
<organism evidence="1 2">
    <name type="scientific">Arctium lappa</name>
    <name type="common">Greater burdock</name>
    <name type="synonym">Lappa major</name>
    <dbReference type="NCBI Taxonomy" id="4217"/>
    <lineage>
        <taxon>Eukaryota</taxon>
        <taxon>Viridiplantae</taxon>
        <taxon>Streptophyta</taxon>
        <taxon>Embryophyta</taxon>
        <taxon>Tracheophyta</taxon>
        <taxon>Spermatophyta</taxon>
        <taxon>Magnoliopsida</taxon>
        <taxon>eudicotyledons</taxon>
        <taxon>Gunneridae</taxon>
        <taxon>Pentapetalae</taxon>
        <taxon>asterids</taxon>
        <taxon>campanulids</taxon>
        <taxon>Asterales</taxon>
        <taxon>Asteraceae</taxon>
        <taxon>Carduoideae</taxon>
        <taxon>Cardueae</taxon>
        <taxon>Arctiinae</taxon>
        <taxon>Arctium</taxon>
    </lineage>
</organism>
<dbReference type="Proteomes" id="UP001055879">
    <property type="component" value="Linkage Group LG10"/>
</dbReference>
<evidence type="ECO:0000313" key="2">
    <source>
        <dbReference type="Proteomes" id="UP001055879"/>
    </source>
</evidence>
<evidence type="ECO:0000313" key="1">
    <source>
        <dbReference type="EMBL" id="KAI3697823.1"/>
    </source>
</evidence>
<reference evidence="1 2" key="2">
    <citation type="journal article" date="2022" name="Mol. Ecol. Resour.">
        <title>The genomes of chicory, endive, great burdock and yacon provide insights into Asteraceae paleo-polyploidization history and plant inulin production.</title>
        <authorList>
            <person name="Fan W."/>
            <person name="Wang S."/>
            <person name="Wang H."/>
            <person name="Wang A."/>
            <person name="Jiang F."/>
            <person name="Liu H."/>
            <person name="Zhao H."/>
            <person name="Xu D."/>
            <person name="Zhang Y."/>
        </authorList>
    </citation>
    <scope>NUCLEOTIDE SEQUENCE [LARGE SCALE GENOMIC DNA]</scope>
    <source>
        <strain evidence="2">cv. Niubang</strain>
    </source>
</reference>
<reference evidence="2" key="1">
    <citation type="journal article" date="2022" name="Mol. Ecol. Resour.">
        <title>The genomes of chicory, endive, great burdock and yacon provide insights into Asteraceae palaeo-polyploidization history and plant inulin production.</title>
        <authorList>
            <person name="Fan W."/>
            <person name="Wang S."/>
            <person name="Wang H."/>
            <person name="Wang A."/>
            <person name="Jiang F."/>
            <person name="Liu H."/>
            <person name="Zhao H."/>
            <person name="Xu D."/>
            <person name="Zhang Y."/>
        </authorList>
    </citation>
    <scope>NUCLEOTIDE SEQUENCE [LARGE SCALE GENOMIC DNA]</scope>
    <source>
        <strain evidence="2">cv. Niubang</strain>
    </source>
</reference>
<accession>A0ACB8ZJQ6</accession>